<evidence type="ECO:0000256" key="2">
    <source>
        <dbReference type="RuleBase" id="RU361260"/>
    </source>
</evidence>
<evidence type="ECO:0000256" key="5">
    <source>
        <dbReference type="SAM" id="Phobius"/>
    </source>
</evidence>
<gene>
    <name evidence="7" type="ORF">KI387_042874</name>
</gene>
<dbReference type="SMART" id="SM00498">
    <property type="entry name" value="FH2"/>
    <property type="match status" value="1"/>
</dbReference>
<evidence type="ECO:0000313" key="7">
    <source>
        <dbReference type="EMBL" id="KAH9291937.1"/>
    </source>
</evidence>
<dbReference type="SUPFAM" id="SSF101447">
    <property type="entry name" value="Formin homology 2 domain (FH2 domain)"/>
    <property type="match status" value="1"/>
</dbReference>
<keyword evidence="8" id="KW-1185">Reference proteome</keyword>
<dbReference type="PANTHER" id="PTHR23213:SF177">
    <property type="entry name" value="FORMIN-LIKE PROTEIN 11"/>
    <property type="match status" value="1"/>
</dbReference>
<feature type="domain" description="FH2" evidence="6">
    <location>
        <begin position="413"/>
        <end position="853"/>
    </location>
</feature>
<feature type="transmembrane region" description="Helical" evidence="5">
    <location>
        <begin position="132"/>
        <end position="155"/>
    </location>
</feature>
<dbReference type="GO" id="GO:0051015">
    <property type="term" value="F:actin filament binding"/>
    <property type="evidence" value="ECO:0007669"/>
    <property type="project" value="InterPro"/>
</dbReference>
<feature type="compositionally biased region" description="Low complexity" evidence="4">
    <location>
        <begin position="76"/>
        <end position="87"/>
    </location>
</feature>
<evidence type="ECO:0000256" key="1">
    <source>
        <dbReference type="ARBA" id="ARBA00025793"/>
    </source>
</evidence>
<dbReference type="GO" id="GO:0045010">
    <property type="term" value="P:actin nucleation"/>
    <property type="evidence" value="ECO:0007669"/>
    <property type="project" value="InterPro"/>
</dbReference>
<dbReference type="OMA" id="MALFICH"/>
<sequence>IYFTCVCRGELIPAIDKDNFQLNDYGDNVFQGVSGEDEKDQVGLSLDRIRILLGMQASLRTSTGAPSPNAESPSYDNGDNNNNNDGNTIPFLPLGPSITTPTPPDHESSSPAFNFNAPYPEENKKKQGKWPIIVVSVLVTVAATLSVAGLLFYYIHWRFVGNGRGLEEQPRSERGLLNSSISDGSDFFKGLQASELGTLHEGTDLAFSFSRDKFERVTFPTYLENNGTMGSPEVQAMSLSKQPASLCSLDSLSDDDSYHSTCDRPSSDSKRPPSRSRLPAWELQSSHSSTVTSSSSSPLDSPVKSTSSQFAVGNVIPLPTKQPPSISPPPSISSSSPSPPPAVSAISPPGQSQRTSGISTSQEATQPSAFPRDSRSSIPPLPHYPPPSFVRTGQNSNQLGPGKRVQRFGATGRNETDTPLPKLKPLYWDKVRAPPDRTMVWDRLRSGSFELDEEMIESLFGCNTTNTVKNEATKSSVVSPAAKNQHILDPKKSQNIAILSRALNVTREEVCDALLQGKDLTTELLETLVKMAPSREEEARLKEYNGDISKLGPGERFIKPLLDIPFAFERVDAMLYRANFEEEVACIQKSLDTLELACKELSCSRLFFKLLEAVLKTGNRMNVGTFRGEAQAFKLDALLKLADIKGIDGKTTLLHFVVQEIIRAEGMQSAERSNGPSGRVCPTGSDIKTLEEKEEEYKKVGLQLISGLSTELCNVKKAAGIDSHALISSLSNLSQGLVKIGQIQETGSQGLRMDEETKHNITQGNFYQSMTCFLQKAEDEIDRLQKEEERVSLLVKDITEYFHGDCEKEEAHPIRIFVIVRDFLAILDRVCKEVGKMKQNFQTFAQRGSSMVSTHK</sequence>
<dbReference type="Gene3D" id="1.20.58.2220">
    <property type="entry name" value="Formin, FH2 domain"/>
    <property type="match status" value="1"/>
</dbReference>
<evidence type="ECO:0000313" key="8">
    <source>
        <dbReference type="Proteomes" id="UP000824469"/>
    </source>
</evidence>
<feature type="coiled-coil region" evidence="3">
    <location>
        <begin position="767"/>
        <end position="794"/>
    </location>
</feature>
<feature type="compositionally biased region" description="Polar residues" evidence="4">
    <location>
        <begin position="350"/>
        <end position="368"/>
    </location>
</feature>
<dbReference type="Pfam" id="PF02181">
    <property type="entry name" value="FH2"/>
    <property type="match status" value="1"/>
</dbReference>
<keyword evidence="5" id="KW-1133">Transmembrane helix</keyword>
<proteinExistence type="inferred from homology"/>
<feature type="compositionally biased region" description="Low complexity" evidence="4">
    <location>
        <begin position="275"/>
        <end position="308"/>
    </location>
</feature>
<keyword evidence="5" id="KW-0812">Transmembrane</keyword>
<organism evidence="7 8">
    <name type="scientific">Taxus chinensis</name>
    <name type="common">Chinese yew</name>
    <name type="synonym">Taxus wallichiana var. chinensis</name>
    <dbReference type="NCBI Taxonomy" id="29808"/>
    <lineage>
        <taxon>Eukaryota</taxon>
        <taxon>Viridiplantae</taxon>
        <taxon>Streptophyta</taxon>
        <taxon>Embryophyta</taxon>
        <taxon>Tracheophyta</taxon>
        <taxon>Spermatophyta</taxon>
        <taxon>Pinopsida</taxon>
        <taxon>Pinidae</taxon>
        <taxon>Conifers II</taxon>
        <taxon>Cupressales</taxon>
        <taxon>Taxaceae</taxon>
        <taxon>Taxus</taxon>
    </lineage>
</organism>
<name>A0AA38C806_TAXCH</name>
<feature type="compositionally biased region" description="Pro residues" evidence="4">
    <location>
        <begin position="320"/>
        <end position="342"/>
    </location>
</feature>
<dbReference type="EMBL" id="JAHRHJ020003331">
    <property type="protein sequence ID" value="KAH9291937.1"/>
    <property type="molecule type" value="Genomic_DNA"/>
</dbReference>
<comment type="similarity">
    <text evidence="1">Belongs to the formin-like family. Class-I subfamily.</text>
</comment>
<feature type="region of interest" description="Disordered" evidence="4">
    <location>
        <begin position="60"/>
        <end position="120"/>
    </location>
</feature>
<dbReference type="PROSITE" id="PS51444">
    <property type="entry name" value="FH2"/>
    <property type="match status" value="1"/>
</dbReference>
<keyword evidence="3" id="KW-0175">Coiled coil</keyword>
<feature type="compositionally biased region" description="Polar residues" evidence="4">
    <location>
        <begin position="60"/>
        <end position="75"/>
    </location>
</feature>
<feature type="compositionally biased region" description="Pro residues" evidence="4">
    <location>
        <begin position="379"/>
        <end position="388"/>
    </location>
</feature>
<dbReference type="Proteomes" id="UP000824469">
    <property type="component" value="Unassembled WGS sequence"/>
</dbReference>
<feature type="compositionally biased region" description="Basic and acidic residues" evidence="4">
    <location>
        <begin position="256"/>
        <end position="271"/>
    </location>
</feature>
<dbReference type="PANTHER" id="PTHR23213">
    <property type="entry name" value="FORMIN-RELATED"/>
    <property type="match status" value="1"/>
</dbReference>
<dbReference type="AlphaFoldDB" id="A0AA38C806"/>
<evidence type="ECO:0000256" key="4">
    <source>
        <dbReference type="SAM" id="MobiDB-lite"/>
    </source>
</evidence>
<protein>
    <recommendedName>
        <fullName evidence="2">Formin-like protein</fullName>
    </recommendedName>
</protein>
<accession>A0AA38C806</accession>
<comment type="caution">
    <text evidence="7">The sequence shown here is derived from an EMBL/GenBank/DDBJ whole genome shotgun (WGS) entry which is preliminary data.</text>
</comment>
<keyword evidence="5" id="KW-0472">Membrane</keyword>
<evidence type="ECO:0000259" key="6">
    <source>
        <dbReference type="PROSITE" id="PS51444"/>
    </source>
</evidence>
<evidence type="ECO:0000256" key="3">
    <source>
        <dbReference type="SAM" id="Coils"/>
    </source>
</evidence>
<dbReference type="InterPro" id="IPR027643">
    <property type="entry name" value="Formin-like_plant"/>
</dbReference>
<feature type="region of interest" description="Disordered" evidence="4">
    <location>
        <begin position="255"/>
        <end position="418"/>
    </location>
</feature>
<dbReference type="InterPro" id="IPR042201">
    <property type="entry name" value="FH2_Formin_sf"/>
</dbReference>
<feature type="non-terminal residue" evidence="7">
    <location>
        <position position="856"/>
    </location>
</feature>
<reference evidence="7 8" key="1">
    <citation type="journal article" date="2021" name="Nat. Plants">
        <title>The Taxus genome provides insights into paclitaxel biosynthesis.</title>
        <authorList>
            <person name="Xiong X."/>
            <person name="Gou J."/>
            <person name="Liao Q."/>
            <person name="Li Y."/>
            <person name="Zhou Q."/>
            <person name="Bi G."/>
            <person name="Li C."/>
            <person name="Du R."/>
            <person name="Wang X."/>
            <person name="Sun T."/>
            <person name="Guo L."/>
            <person name="Liang H."/>
            <person name="Lu P."/>
            <person name="Wu Y."/>
            <person name="Zhang Z."/>
            <person name="Ro D.K."/>
            <person name="Shang Y."/>
            <person name="Huang S."/>
            <person name="Yan J."/>
        </authorList>
    </citation>
    <scope>NUCLEOTIDE SEQUENCE [LARGE SCALE GENOMIC DNA]</scope>
    <source>
        <strain evidence="7">Ta-2019</strain>
    </source>
</reference>
<dbReference type="InterPro" id="IPR015425">
    <property type="entry name" value="FH2_Formin"/>
</dbReference>